<dbReference type="GO" id="GO:0046872">
    <property type="term" value="F:metal ion binding"/>
    <property type="evidence" value="ECO:0007669"/>
    <property type="project" value="UniProtKB-KW"/>
</dbReference>
<dbReference type="InterPro" id="IPR005936">
    <property type="entry name" value="FtsH"/>
</dbReference>
<comment type="subcellular location">
    <subcellularLocation>
        <location evidence="3">Membrane</location>
    </subcellularLocation>
    <subcellularLocation>
        <location evidence="2">Mitochondrion</location>
    </subcellularLocation>
</comment>
<dbReference type="InterPro" id="IPR000642">
    <property type="entry name" value="Peptidase_M41"/>
</dbReference>
<keyword evidence="12" id="KW-0482">Metalloprotease</keyword>
<evidence type="ECO:0000256" key="13">
    <source>
        <dbReference type="ARBA" id="ARBA00023128"/>
    </source>
</evidence>
<name>A0AAD9RHG6_9HYME</name>
<dbReference type="InterPro" id="IPR003960">
    <property type="entry name" value="ATPase_AAA_CS"/>
</dbReference>
<keyword evidence="15" id="KW-0812">Transmembrane</keyword>
<keyword evidence="14 15" id="KW-0472">Membrane</keyword>
<dbReference type="AlphaFoldDB" id="A0AAD9RHG6"/>
<dbReference type="Pfam" id="PF17862">
    <property type="entry name" value="AAA_lid_3"/>
    <property type="match status" value="1"/>
</dbReference>
<comment type="cofactor">
    <cofactor evidence="1">
        <name>Zn(2+)</name>
        <dbReference type="ChEBI" id="CHEBI:29105"/>
    </cofactor>
</comment>
<evidence type="ECO:0000256" key="5">
    <source>
        <dbReference type="ARBA" id="ARBA00010550"/>
    </source>
</evidence>
<organism evidence="17 18">
    <name type="scientific">Odynerus spinipes</name>
    <dbReference type="NCBI Taxonomy" id="1348599"/>
    <lineage>
        <taxon>Eukaryota</taxon>
        <taxon>Metazoa</taxon>
        <taxon>Ecdysozoa</taxon>
        <taxon>Arthropoda</taxon>
        <taxon>Hexapoda</taxon>
        <taxon>Insecta</taxon>
        <taxon>Pterygota</taxon>
        <taxon>Neoptera</taxon>
        <taxon>Endopterygota</taxon>
        <taxon>Hymenoptera</taxon>
        <taxon>Apocrita</taxon>
        <taxon>Aculeata</taxon>
        <taxon>Vespoidea</taxon>
        <taxon>Vespidae</taxon>
        <taxon>Eumeninae</taxon>
        <taxon>Odynerus</taxon>
    </lineage>
</organism>
<protein>
    <recommendedName>
        <fullName evidence="16">AAA+ ATPase domain-containing protein</fullName>
    </recommendedName>
</protein>
<comment type="similarity">
    <text evidence="5">In the N-terminal section; belongs to the AAA ATPase family.</text>
</comment>
<dbReference type="PANTHER" id="PTHR23076:SF97">
    <property type="entry name" value="ATP-DEPENDENT ZINC METALLOPROTEASE YME1L1"/>
    <property type="match status" value="1"/>
</dbReference>
<dbReference type="GO" id="GO:0005524">
    <property type="term" value="F:ATP binding"/>
    <property type="evidence" value="ECO:0007669"/>
    <property type="project" value="UniProtKB-KW"/>
</dbReference>
<keyword evidence="8" id="KW-0547">Nucleotide-binding</keyword>
<dbReference type="Gene3D" id="3.40.50.300">
    <property type="entry name" value="P-loop containing nucleotide triphosphate hydrolases"/>
    <property type="match status" value="1"/>
</dbReference>
<dbReference type="SUPFAM" id="SSF52540">
    <property type="entry name" value="P-loop containing nucleoside triphosphate hydrolases"/>
    <property type="match status" value="1"/>
</dbReference>
<dbReference type="Gene3D" id="1.10.8.60">
    <property type="match status" value="1"/>
</dbReference>
<evidence type="ECO:0000313" key="17">
    <source>
        <dbReference type="EMBL" id="KAK2579787.1"/>
    </source>
</evidence>
<evidence type="ECO:0000313" key="18">
    <source>
        <dbReference type="Proteomes" id="UP001258017"/>
    </source>
</evidence>
<evidence type="ECO:0000256" key="4">
    <source>
        <dbReference type="ARBA" id="ARBA00010044"/>
    </source>
</evidence>
<keyword evidence="13" id="KW-0496">Mitochondrion</keyword>
<evidence type="ECO:0000256" key="3">
    <source>
        <dbReference type="ARBA" id="ARBA00004370"/>
    </source>
</evidence>
<dbReference type="FunFam" id="1.10.8.60:FF:000001">
    <property type="entry name" value="ATP-dependent zinc metalloprotease FtsH"/>
    <property type="match status" value="1"/>
</dbReference>
<evidence type="ECO:0000256" key="2">
    <source>
        <dbReference type="ARBA" id="ARBA00004173"/>
    </source>
</evidence>
<evidence type="ECO:0000256" key="1">
    <source>
        <dbReference type="ARBA" id="ARBA00001947"/>
    </source>
</evidence>
<keyword evidence="7" id="KW-0479">Metal-binding</keyword>
<keyword evidence="9" id="KW-0378">Hydrolase</keyword>
<dbReference type="Pfam" id="PF00004">
    <property type="entry name" value="AAA"/>
    <property type="match status" value="1"/>
</dbReference>
<dbReference type="NCBIfam" id="TIGR01241">
    <property type="entry name" value="FtsH_fam"/>
    <property type="match status" value="1"/>
</dbReference>
<proteinExistence type="inferred from homology"/>
<dbReference type="GO" id="GO:0005743">
    <property type="term" value="C:mitochondrial inner membrane"/>
    <property type="evidence" value="ECO:0007669"/>
    <property type="project" value="TreeGrafter"/>
</dbReference>
<dbReference type="GO" id="GO:0004222">
    <property type="term" value="F:metalloendopeptidase activity"/>
    <property type="evidence" value="ECO:0007669"/>
    <property type="project" value="InterPro"/>
</dbReference>
<evidence type="ECO:0000259" key="16">
    <source>
        <dbReference type="SMART" id="SM00382"/>
    </source>
</evidence>
<dbReference type="GO" id="GO:0007005">
    <property type="term" value="P:mitochondrion organization"/>
    <property type="evidence" value="ECO:0007669"/>
    <property type="project" value="TreeGrafter"/>
</dbReference>
<comment type="caution">
    <text evidence="17">The sequence shown here is derived from an EMBL/GenBank/DDBJ whole genome shotgun (WGS) entry which is preliminary data.</text>
</comment>
<dbReference type="GO" id="GO:0006515">
    <property type="term" value="P:protein quality control for misfolded or incompletely synthesized proteins"/>
    <property type="evidence" value="ECO:0007669"/>
    <property type="project" value="TreeGrafter"/>
</dbReference>
<feature type="transmembrane region" description="Helical" evidence="15">
    <location>
        <begin position="252"/>
        <end position="272"/>
    </location>
</feature>
<keyword evidence="15" id="KW-1133">Transmembrane helix</keyword>
<dbReference type="FunFam" id="3.40.50.300:FF:000175">
    <property type="entry name" value="ATP-dependent zinc metalloprotease FTSH 4"/>
    <property type="match status" value="1"/>
</dbReference>
<dbReference type="EMBL" id="JAIFRP010000078">
    <property type="protein sequence ID" value="KAK2579787.1"/>
    <property type="molecule type" value="Genomic_DNA"/>
</dbReference>
<dbReference type="Pfam" id="PF01434">
    <property type="entry name" value="Peptidase_M41"/>
    <property type="match status" value="1"/>
</dbReference>
<dbReference type="InterPro" id="IPR041569">
    <property type="entry name" value="AAA_lid_3"/>
</dbReference>
<dbReference type="CDD" id="cd19501">
    <property type="entry name" value="RecA-like_FtsH"/>
    <property type="match status" value="1"/>
</dbReference>
<dbReference type="InterPro" id="IPR003593">
    <property type="entry name" value="AAA+_ATPase"/>
</dbReference>
<dbReference type="Gene3D" id="1.20.58.760">
    <property type="entry name" value="Peptidase M41"/>
    <property type="match status" value="1"/>
</dbReference>
<reference evidence="17" key="1">
    <citation type="submission" date="2021-08" db="EMBL/GenBank/DDBJ databases">
        <authorList>
            <person name="Misof B."/>
            <person name="Oliver O."/>
            <person name="Podsiadlowski L."/>
            <person name="Donath A."/>
            <person name="Peters R."/>
            <person name="Mayer C."/>
            <person name="Rust J."/>
            <person name="Gunkel S."/>
            <person name="Lesny P."/>
            <person name="Martin S."/>
            <person name="Oeyen J.P."/>
            <person name="Petersen M."/>
            <person name="Panagiotis P."/>
            <person name="Wilbrandt J."/>
            <person name="Tanja T."/>
        </authorList>
    </citation>
    <scope>NUCLEOTIDE SEQUENCE</scope>
    <source>
        <strain evidence="17">GBR_01_08_01A</strain>
        <tissue evidence="17">Thorax + abdomen</tissue>
    </source>
</reference>
<comment type="similarity">
    <text evidence="4">In the C-terminal section; belongs to the peptidase M41 family.</text>
</comment>
<keyword evidence="18" id="KW-1185">Reference proteome</keyword>
<keyword evidence="10" id="KW-0862">Zinc</keyword>
<keyword evidence="11" id="KW-0067">ATP-binding</keyword>
<evidence type="ECO:0000256" key="6">
    <source>
        <dbReference type="ARBA" id="ARBA00022670"/>
    </source>
</evidence>
<feature type="domain" description="AAA+ ATPase" evidence="16">
    <location>
        <begin position="331"/>
        <end position="468"/>
    </location>
</feature>
<dbReference type="PROSITE" id="PS00674">
    <property type="entry name" value="AAA"/>
    <property type="match status" value="1"/>
</dbReference>
<dbReference type="SUPFAM" id="SSF140990">
    <property type="entry name" value="FtsH protease domain-like"/>
    <property type="match status" value="1"/>
</dbReference>
<reference evidence="17" key="2">
    <citation type="journal article" date="2023" name="Commun. Biol.">
        <title>Intrasexual cuticular hydrocarbon dimorphism in a wasp sheds light on hydrocarbon biosynthesis genes in Hymenoptera.</title>
        <authorList>
            <person name="Moris V.C."/>
            <person name="Podsiadlowski L."/>
            <person name="Martin S."/>
            <person name="Oeyen J.P."/>
            <person name="Donath A."/>
            <person name="Petersen M."/>
            <person name="Wilbrandt J."/>
            <person name="Misof B."/>
            <person name="Liedtke D."/>
            <person name="Thamm M."/>
            <person name="Scheiner R."/>
            <person name="Schmitt T."/>
            <person name="Niehuis O."/>
        </authorList>
    </citation>
    <scope>NUCLEOTIDE SEQUENCE</scope>
    <source>
        <strain evidence="17">GBR_01_08_01A</strain>
    </source>
</reference>
<dbReference type="InterPro" id="IPR037219">
    <property type="entry name" value="Peptidase_M41-like"/>
</dbReference>
<dbReference type="FunFam" id="1.20.58.760:FF:000002">
    <property type="entry name" value="ATP-dependent zinc metalloprotease FtsH"/>
    <property type="match status" value="1"/>
</dbReference>
<dbReference type="HAMAP" id="MF_01458">
    <property type="entry name" value="FtsH"/>
    <property type="match status" value="1"/>
</dbReference>
<accession>A0AAD9RHG6</accession>
<dbReference type="Proteomes" id="UP001258017">
    <property type="component" value="Unassembled WGS sequence"/>
</dbReference>
<evidence type="ECO:0000256" key="9">
    <source>
        <dbReference type="ARBA" id="ARBA00022801"/>
    </source>
</evidence>
<evidence type="ECO:0000256" key="11">
    <source>
        <dbReference type="ARBA" id="ARBA00022840"/>
    </source>
</evidence>
<keyword evidence="6" id="KW-0645">Protease</keyword>
<evidence type="ECO:0000256" key="10">
    <source>
        <dbReference type="ARBA" id="ARBA00022833"/>
    </source>
</evidence>
<evidence type="ECO:0000256" key="12">
    <source>
        <dbReference type="ARBA" id="ARBA00023049"/>
    </source>
</evidence>
<evidence type="ECO:0000256" key="14">
    <source>
        <dbReference type="ARBA" id="ARBA00023136"/>
    </source>
</evidence>
<dbReference type="GO" id="GO:0016887">
    <property type="term" value="F:ATP hydrolysis activity"/>
    <property type="evidence" value="ECO:0007669"/>
    <property type="project" value="InterPro"/>
</dbReference>
<dbReference type="SMART" id="SM00382">
    <property type="entry name" value="AAA"/>
    <property type="match status" value="1"/>
</dbReference>
<dbReference type="PANTHER" id="PTHR23076">
    <property type="entry name" value="METALLOPROTEASE M41 FTSH"/>
    <property type="match status" value="1"/>
</dbReference>
<evidence type="ECO:0000256" key="15">
    <source>
        <dbReference type="SAM" id="Phobius"/>
    </source>
</evidence>
<dbReference type="GO" id="GO:0004176">
    <property type="term" value="F:ATP-dependent peptidase activity"/>
    <property type="evidence" value="ECO:0007669"/>
    <property type="project" value="InterPro"/>
</dbReference>
<evidence type="ECO:0000256" key="7">
    <source>
        <dbReference type="ARBA" id="ARBA00022723"/>
    </source>
</evidence>
<evidence type="ECO:0000256" key="8">
    <source>
        <dbReference type="ARBA" id="ARBA00022741"/>
    </source>
</evidence>
<sequence>MISFQSHNQVLYHLTQFTSGVNPRSVPFVVKTQKKSKSIHKNEDLCKDSFSEVMKNCADLSILKLNIQNIANVCGTKKDNTWLILDRISLKTSKKSFMKHSKWNSLYISELNFTENKQNFPCSQLTEPIVLPAIYLSSKQQYRLFHNLCNKTPFSYNLQVRSFKTQRDIKVVHKRNPSLLTRFKEWLESTGLASETRKSEVAHGLNPAEVENIKTVLNNINNYSDETRKTKIAFAEGYSLAARAHMIPRSGLIKLFHGTTAALFLLIAWLLFTHIGNLFRFSFTNKSEVDPEEIHVTFDDVKGVEEAKQELKDIVEFLKDPERFTTLGAKLPKGVLLVGPPGTGKTILARAVAGEAGVPFFQAAGPEFDEILVGQGARRVRDLFKTAKERAPCVIFIDEIDSVGATRTNSILHPYANQTINQLLSEMDGFHRNEGVIVLGATNRRDDLDKALLRPGRFDVEINVQVPDFNGRKEILELYLGRIMARDIDIDYLARGTTGFTGADIENMVNQAALQAAILSDDHVTMKHLEYAKDKVLMGPEGKSRIPDEETNRITAFHEAGHAIVGLYTKDADPLHKVTIIPRGPALGHTSYIPEKDNYLITKSHLLAKMDCMMGGRAAEELIFGLDKITAGAASDFKNATLIAESMVKYYGMSDKVGFRTYRDSKDNFSNSEYAPSTNELIDNEVKRLLQESYERAKNILKTHAKEHKQLGDALLEYETLDSEEIKAVINGKKIRSGTSNKKATIIDVANKSVPSTTNKGILDVPNKIIFRILNAIKLFNDCNRNKKAIKMVLKHSGPEDIMMHNNQ</sequence>
<dbReference type="InterPro" id="IPR027417">
    <property type="entry name" value="P-loop_NTPase"/>
</dbReference>
<gene>
    <name evidence="17" type="ORF">KPH14_012180</name>
</gene>
<dbReference type="InterPro" id="IPR003959">
    <property type="entry name" value="ATPase_AAA_core"/>
</dbReference>